<name>A0A2U7N583_9CAUD</name>
<dbReference type="EMBL" id="KY971610">
    <property type="protein sequence ID" value="ASD52176.1"/>
    <property type="molecule type" value="Genomic_DNA"/>
</dbReference>
<accession>A0A2U7N583</accession>
<keyword evidence="2" id="KW-1185">Reference proteome</keyword>
<gene>
    <name evidence="1" type="ORF">PspYZU05_224</name>
</gene>
<evidence type="ECO:0000313" key="1">
    <source>
        <dbReference type="EMBL" id="ASD52176.1"/>
    </source>
</evidence>
<protein>
    <submittedName>
        <fullName evidence="1">Uncharacterized protein</fullName>
    </submittedName>
</protein>
<reference evidence="1 2" key="1">
    <citation type="submission" date="2017-04" db="EMBL/GenBank/DDBJ databases">
        <title>Isolation of lytic bacteriophages infecting Pseudomonas strains for biocontrol of fish and shrimp spoilage during chilled storage.</title>
        <authorList>
            <person name="Yang Z."/>
            <person name="Tao X."/>
            <person name="Gao L."/>
            <person name="Rao S."/>
        </authorList>
    </citation>
    <scope>NUCLEOTIDE SEQUENCE [LARGE SCALE GENOMIC DNA]</scope>
</reference>
<evidence type="ECO:0000313" key="2">
    <source>
        <dbReference type="Proteomes" id="UP000247773"/>
    </source>
</evidence>
<proteinExistence type="predicted"/>
<dbReference type="Proteomes" id="UP000247773">
    <property type="component" value="Genome"/>
</dbReference>
<organism evidence="1 2">
    <name type="scientific">Pseudomonas phage PspYZU05</name>
    <dbReference type="NCBI Taxonomy" id="1983556"/>
    <lineage>
        <taxon>Viruses</taxon>
        <taxon>Duplodnaviria</taxon>
        <taxon>Heunggongvirae</taxon>
        <taxon>Uroviricota</taxon>
        <taxon>Caudoviricetes</taxon>
        <taxon>Pantevenvirales</taxon>
        <taxon>Straboviridae</taxon>
        <taxon>Jiangsuvirus</taxon>
        <taxon>Jiangsuvirus pspyzu05</taxon>
    </lineage>
</organism>
<sequence>MGCYNLCATMSRHTIGANAEVAVFILNPTSIGKSLISEPNTSYRTNEGSFLLFEPYCPPIFAKYDEYGHVYDIVESDVTRALEKDSGQPIADILKDLFDGKAKYSIMFEHASIYHAMSNFKRNQNTVWNNATFNAPLLEALGFKYEGKEVCEHVTYSPSRYDRKWTRDNVSLYTDGDYLADHIMVNNAPFYTGGAYSLKSLAGFLGINEWSAISRTTDIEYIYAEYLDKIKKLEEEDNKFKDYFIRSLDSPFNCTHAYGSLEELVALHYFSSAMESVNCLYSPAYSGHQHGDIEAEQKLADVTTLLRGKNVLQSERY</sequence>